<dbReference type="GO" id="GO:0019185">
    <property type="term" value="C:snRNA-activating protein complex"/>
    <property type="evidence" value="ECO:0007669"/>
    <property type="project" value="TreeGrafter"/>
</dbReference>
<accession>A0AA48II47</accession>
<reference evidence="8" key="1">
    <citation type="journal article" date="2023" name="BMC Genomics">
        <title>Chromosome-level genome assemblies of Cutaneotrichosporon spp. (Trichosporonales, Basidiomycota) reveal imbalanced evolution between nucleotide sequences and chromosome synteny.</title>
        <authorList>
            <person name="Kobayashi Y."/>
            <person name="Kayamori A."/>
            <person name="Aoki K."/>
            <person name="Shiwa Y."/>
            <person name="Matsutani M."/>
            <person name="Fujita N."/>
            <person name="Sugita T."/>
            <person name="Iwasaki W."/>
            <person name="Tanaka N."/>
            <person name="Takashima M."/>
        </authorList>
    </citation>
    <scope>NUCLEOTIDE SEQUENCE</scope>
    <source>
        <strain evidence="8">HIS019</strain>
    </source>
</reference>
<evidence type="ECO:0000259" key="7">
    <source>
        <dbReference type="PROSITE" id="PS51294"/>
    </source>
</evidence>
<dbReference type="PANTHER" id="PTHR46621">
    <property type="entry name" value="SNRNA-ACTIVATING PROTEIN COMPLEX SUBUNIT 4"/>
    <property type="match status" value="1"/>
</dbReference>
<dbReference type="GO" id="GO:0000978">
    <property type="term" value="F:RNA polymerase II cis-regulatory region sequence-specific DNA binding"/>
    <property type="evidence" value="ECO:0007669"/>
    <property type="project" value="TreeGrafter"/>
</dbReference>
<feature type="compositionally biased region" description="Low complexity" evidence="5">
    <location>
        <begin position="315"/>
        <end position="325"/>
    </location>
</feature>
<feature type="domain" description="HTH myb-type" evidence="7">
    <location>
        <begin position="91"/>
        <end position="145"/>
    </location>
</feature>
<dbReference type="PROSITE" id="PS51294">
    <property type="entry name" value="HTH_MYB"/>
    <property type="match status" value="3"/>
</dbReference>
<evidence type="ECO:0000256" key="5">
    <source>
        <dbReference type="SAM" id="MobiDB-lite"/>
    </source>
</evidence>
<keyword evidence="3" id="KW-0804">Transcription</keyword>
<organism evidence="8 9">
    <name type="scientific">Cutaneotrichosporon cavernicola</name>
    <dbReference type="NCBI Taxonomy" id="279322"/>
    <lineage>
        <taxon>Eukaryota</taxon>
        <taxon>Fungi</taxon>
        <taxon>Dikarya</taxon>
        <taxon>Basidiomycota</taxon>
        <taxon>Agaricomycotina</taxon>
        <taxon>Tremellomycetes</taxon>
        <taxon>Trichosporonales</taxon>
        <taxon>Trichosporonaceae</taxon>
        <taxon>Cutaneotrichosporon</taxon>
    </lineage>
</organism>
<dbReference type="Pfam" id="PF00249">
    <property type="entry name" value="Myb_DNA-binding"/>
    <property type="match status" value="3"/>
</dbReference>
<feature type="domain" description="Myb-like" evidence="6">
    <location>
        <begin position="91"/>
        <end position="141"/>
    </location>
</feature>
<evidence type="ECO:0000256" key="3">
    <source>
        <dbReference type="ARBA" id="ARBA00023163"/>
    </source>
</evidence>
<evidence type="ECO:0000259" key="6">
    <source>
        <dbReference type="PROSITE" id="PS50090"/>
    </source>
</evidence>
<dbReference type="InterPro" id="IPR017930">
    <property type="entry name" value="Myb_dom"/>
</dbReference>
<dbReference type="GO" id="GO:0042795">
    <property type="term" value="P:snRNA transcription by RNA polymerase II"/>
    <property type="evidence" value="ECO:0007669"/>
    <property type="project" value="TreeGrafter"/>
</dbReference>
<dbReference type="SMART" id="SM00717">
    <property type="entry name" value="SANT"/>
    <property type="match status" value="3"/>
</dbReference>
<dbReference type="GO" id="GO:0042796">
    <property type="term" value="P:snRNA transcription by RNA polymerase III"/>
    <property type="evidence" value="ECO:0007669"/>
    <property type="project" value="TreeGrafter"/>
</dbReference>
<dbReference type="PROSITE" id="PS50090">
    <property type="entry name" value="MYB_LIKE"/>
    <property type="match status" value="3"/>
</dbReference>
<dbReference type="Proteomes" id="UP001233271">
    <property type="component" value="Chromosome 1"/>
</dbReference>
<evidence type="ECO:0000256" key="4">
    <source>
        <dbReference type="ARBA" id="ARBA00023242"/>
    </source>
</evidence>
<dbReference type="AlphaFoldDB" id="A0AA48II47"/>
<gene>
    <name evidence="8" type="primary">BAS1</name>
    <name evidence="8" type="ORF">CcaverHIS019_0110410</name>
</gene>
<evidence type="ECO:0000256" key="1">
    <source>
        <dbReference type="ARBA" id="ARBA00023015"/>
    </source>
</evidence>
<feature type="domain" description="HTH myb-type" evidence="7">
    <location>
        <begin position="39"/>
        <end position="86"/>
    </location>
</feature>
<dbReference type="EMBL" id="AP028212">
    <property type="protein sequence ID" value="BEI88323.1"/>
    <property type="molecule type" value="Genomic_DNA"/>
</dbReference>
<dbReference type="InterPro" id="IPR009057">
    <property type="entry name" value="Homeodomain-like_sf"/>
</dbReference>
<feature type="region of interest" description="Disordered" evidence="5">
    <location>
        <begin position="1"/>
        <end position="20"/>
    </location>
</feature>
<dbReference type="CDD" id="cd00167">
    <property type="entry name" value="SANT"/>
    <property type="match status" value="2"/>
</dbReference>
<dbReference type="InterPro" id="IPR051575">
    <property type="entry name" value="Myb-like_DNA-bd"/>
</dbReference>
<feature type="domain" description="Myb-like" evidence="6">
    <location>
        <begin position="34"/>
        <end position="90"/>
    </location>
</feature>
<evidence type="ECO:0000256" key="2">
    <source>
        <dbReference type="ARBA" id="ARBA00023125"/>
    </source>
</evidence>
<keyword evidence="9" id="KW-1185">Reference proteome</keyword>
<sequence length="405" mass="44281">MTTATLPIFNPIGDIMSHTPTPTAIPMEEPTAPEGHRPRRRWTADEDARLIAAVNKYGSQRGPGSQWSKISAGLSGRTNKDCRKRWFHSLDPRVRKGRWSPDEDDLLRKLYAELGPQWKAIALRIPGRKDDQVSKRWRDVLAPELTSKKPWSDEEDALLLALLEEKGPKWTSIAEQLPGRSPIACRNRSRKYRKTPTAAAPLSIASTPAGRSSLSVSSPEEQYVDMLLAQAAQNQPQHMSHQSTGHAPDHDWHLPQLGSVHPPLDLFNFDVANAPLSGLAPISTAHHVHSVTGSDAADHGLLENWLASVGGVPPSTTSSASSTSANLPVTAEGSSPNSFATLSATDKPLQVLYGHSDLPINNMWSLLLALDRGEHSVNVSSELLRHLIDNAPHKLRQEGLSMELS</sequence>
<feature type="domain" description="Myb-like" evidence="6">
    <location>
        <begin position="148"/>
        <end position="193"/>
    </location>
</feature>
<dbReference type="GeneID" id="85492194"/>
<evidence type="ECO:0000313" key="8">
    <source>
        <dbReference type="EMBL" id="BEI88323.1"/>
    </source>
</evidence>
<feature type="domain" description="HTH myb-type" evidence="7">
    <location>
        <begin position="148"/>
        <end position="197"/>
    </location>
</feature>
<evidence type="ECO:0008006" key="10">
    <source>
        <dbReference type="Google" id="ProtNLM"/>
    </source>
</evidence>
<feature type="region of interest" description="Disordered" evidence="5">
    <location>
        <begin position="312"/>
        <end position="336"/>
    </location>
</feature>
<protein>
    <recommendedName>
        <fullName evidence="10">Homeodomain-like protein</fullName>
    </recommendedName>
</protein>
<evidence type="ECO:0000313" key="9">
    <source>
        <dbReference type="Proteomes" id="UP001233271"/>
    </source>
</evidence>
<dbReference type="Gene3D" id="1.10.10.60">
    <property type="entry name" value="Homeodomain-like"/>
    <property type="match status" value="3"/>
</dbReference>
<dbReference type="RefSeq" id="XP_060453589.1">
    <property type="nucleotide sequence ID" value="XM_060596614.1"/>
</dbReference>
<keyword evidence="4" id="KW-0539">Nucleus</keyword>
<dbReference type="PANTHER" id="PTHR46621:SF1">
    <property type="entry name" value="SNRNA-ACTIVATING PROTEIN COMPLEX SUBUNIT 4"/>
    <property type="match status" value="1"/>
</dbReference>
<dbReference type="SUPFAM" id="SSF46689">
    <property type="entry name" value="Homeodomain-like"/>
    <property type="match status" value="2"/>
</dbReference>
<keyword evidence="2" id="KW-0238">DNA-binding</keyword>
<dbReference type="KEGG" id="ccac:CcaHIS019_0110410"/>
<proteinExistence type="predicted"/>
<name>A0AA48II47_9TREE</name>
<dbReference type="GO" id="GO:0001006">
    <property type="term" value="F:RNA polymerase III type 3 promoter sequence-specific DNA binding"/>
    <property type="evidence" value="ECO:0007669"/>
    <property type="project" value="TreeGrafter"/>
</dbReference>
<dbReference type="InterPro" id="IPR001005">
    <property type="entry name" value="SANT/Myb"/>
</dbReference>
<keyword evidence="1" id="KW-0805">Transcription regulation</keyword>